<evidence type="ECO:0000256" key="4">
    <source>
        <dbReference type="RuleBase" id="RU365031"/>
    </source>
</evidence>
<comment type="caution">
    <text evidence="5">The sequence shown here is derived from an EMBL/GenBank/DDBJ whole genome shotgun (WGS) entry which is preliminary data.</text>
</comment>
<organism evidence="5 6">
    <name type="scientific">Candidatus Enterococcus avicola</name>
    <dbReference type="NCBI Taxonomy" id="2838561"/>
    <lineage>
        <taxon>Bacteria</taxon>
        <taxon>Bacillati</taxon>
        <taxon>Bacillota</taxon>
        <taxon>Bacilli</taxon>
        <taxon>Lactobacillales</taxon>
        <taxon>Enterococcaceae</taxon>
        <taxon>Enterococcus</taxon>
    </lineage>
</organism>
<evidence type="ECO:0000256" key="2">
    <source>
        <dbReference type="ARBA" id="ARBA00022679"/>
    </source>
</evidence>
<accession>A0A9D2F6Q6</accession>
<evidence type="ECO:0000313" key="6">
    <source>
        <dbReference type="Proteomes" id="UP000824063"/>
    </source>
</evidence>
<dbReference type="EC" id="2.3.1.-" evidence="4"/>
<dbReference type="Pfam" id="PF02522">
    <property type="entry name" value="Antibiotic_NAT"/>
    <property type="match status" value="1"/>
</dbReference>
<evidence type="ECO:0000256" key="3">
    <source>
        <dbReference type="ARBA" id="ARBA00023315"/>
    </source>
</evidence>
<keyword evidence="3 4" id="KW-0012">Acyltransferase</keyword>
<reference evidence="5" key="1">
    <citation type="journal article" date="2021" name="PeerJ">
        <title>Extensive microbial diversity within the chicken gut microbiome revealed by metagenomics and culture.</title>
        <authorList>
            <person name="Gilroy R."/>
            <person name="Ravi A."/>
            <person name="Getino M."/>
            <person name="Pursley I."/>
            <person name="Horton D.L."/>
            <person name="Alikhan N.F."/>
            <person name="Baker D."/>
            <person name="Gharbi K."/>
            <person name="Hall N."/>
            <person name="Watson M."/>
            <person name="Adriaenssens E.M."/>
            <person name="Foster-Nyarko E."/>
            <person name="Jarju S."/>
            <person name="Secka A."/>
            <person name="Antonio M."/>
            <person name="Oren A."/>
            <person name="Chaudhuri R.R."/>
            <person name="La Ragione R."/>
            <person name="Hildebrand F."/>
            <person name="Pallen M.J."/>
        </authorList>
    </citation>
    <scope>NUCLEOTIDE SEQUENCE</scope>
    <source>
        <strain evidence="5">CHK172-16539</strain>
    </source>
</reference>
<reference evidence="5" key="2">
    <citation type="submission" date="2021-04" db="EMBL/GenBank/DDBJ databases">
        <authorList>
            <person name="Gilroy R."/>
        </authorList>
    </citation>
    <scope>NUCLEOTIDE SEQUENCE</scope>
    <source>
        <strain evidence="5">CHK172-16539</strain>
    </source>
</reference>
<gene>
    <name evidence="5" type="ORF">IAA20_03755</name>
</gene>
<dbReference type="InterPro" id="IPR028345">
    <property type="entry name" value="Antibiotic_NAT-like"/>
</dbReference>
<sequence>MLNPKQIIEDLRKLGVKKDDIIVVHSSYNSLRGDDQIEGGPEAVIEALKETVSEGTLIVPTFSYENVNIENRVFDVANTPVCIGILPETMRLSKDVIRSVHPTHSLAVWGKDAEDFTKNHYKDHTPVGVNSPLSEAYRRGGKIVMLGAPFARNTSMHGVEEKILPEYLFTTNYDYEITLESNEKITMNVLRHDFNGFEQRYDRVLNILEEGVDYQVGNVLNGRSCVMNAPAVWDKALIKYKEEINYFTDPRPRNEDL</sequence>
<keyword evidence="4" id="KW-0046">Antibiotic resistance</keyword>
<keyword evidence="2 4" id="KW-0808">Transferase</keyword>
<dbReference type="PANTHER" id="PTHR11104:SF0">
    <property type="entry name" value="SPBETA PROPHAGE-DERIVED AMINOGLYCOSIDE N(3')-ACETYLTRANSFERASE-LIKE PROTEIN YOKD"/>
    <property type="match status" value="1"/>
</dbReference>
<evidence type="ECO:0000256" key="1">
    <source>
        <dbReference type="ARBA" id="ARBA00006383"/>
    </source>
</evidence>
<evidence type="ECO:0000313" key="5">
    <source>
        <dbReference type="EMBL" id="HIZ53043.1"/>
    </source>
</evidence>
<dbReference type="Proteomes" id="UP000824063">
    <property type="component" value="Unassembled WGS sequence"/>
</dbReference>
<comment type="similarity">
    <text evidence="1 4">Belongs to the antibiotic N-acetyltransferase family.</text>
</comment>
<proteinExistence type="inferred from homology"/>
<comment type="catalytic activity">
    <reaction evidence="4">
        <text>a 2-deoxystreptamine antibiotic + acetyl-CoA = an N(3)-acetyl-2-deoxystreptamine antibiotic + CoA + H(+)</text>
        <dbReference type="Rhea" id="RHEA:12665"/>
        <dbReference type="ChEBI" id="CHEBI:15378"/>
        <dbReference type="ChEBI" id="CHEBI:57287"/>
        <dbReference type="ChEBI" id="CHEBI:57288"/>
        <dbReference type="ChEBI" id="CHEBI:57921"/>
        <dbReference type="ChEBI" id="CHEBI:77452"/>
        <dbReference type="EC" id="2.3.1.81"/>
    </reaction>
</comment>
<name>A0A9D2F6Q6_9ENTE</name>
<protein>
    <recommendedName>
        <fullName evidence="4">Aminoglycoside N(3)-acetyltransferase</fullName>
        <ecNumber evidence="4">2.3.1.-</ecNumber>
    </recommendedName>
</protein>
<dbReference type="GO" id="GO:0046353">
    <property type="term" value="F:aminoglycoside 3-N-acetyltransferase activity"/>
    <property type="evidence" value="ECO:0007669"/>
    <property type="project" value="UniProtKB-EC"/>
</dbReference>
<dbReference type="EMBL" id="DXBN01000090">
    <property type="protein sequence ID" value="HIZ53043.1"/>
    <property type="molecule type" value="Genomic_DNA"/>
</dbReference>
<dbReference type="InterPro" id="IPR003679">
    <property type="entry name" value="Amioglycoside_AcTrfase"/>
</dbReference>
<dbReference type="GO" id="GO:0046677">
    <property type="term" value="P:response to antibiotic"/>
    <property type="evidence" value="ECO:0007669"/>
    <property type="project" value="UniProtKB-KW"/>
</dbReference>
<dbReference type="AlphaFoldDB" id="A0A9D2F6Q6"/>
<dbReference type="PANTHER" id="PTHR11104">
    <property type="entry name" value="AMINOGLYCOSIDE N3-ACETYLTRANSFERASE"/>
    <property type="match status" value="1"/>
</dbReference>
<dbReference type="SUPFAM" id="SSF110710">
    <property type="entry name" value="TTHA0583/YokD-like"/>
    <property type="match status" value="1"/>
</dbReference>